<evidence type="ECO:0000256" key="3">
    <source>
        <dbReference type="ARBA" id="ARBA00023157"/>
    </source>
</evidence>
<dbReference type="CDD" id="cd00498">
    <property type="entry name" value="Hsp33"/>
    <property type="match status" value="1"/>
</dbReference>
<keyword evidence="4" id="KW-0143">Chaperone</keyword>
<dbReference type="Proteomes" id="UP000321548">
    <property type="component" value="Unassembled WGS sequence"/>
</dbReference>
<evidence type="ECO:0000256" key="2">
    <source>
        <dbReference type="ARBA" id="ARBA00022833"/>
    </source>
</evidence>
<dbReference type="RefSeq" id="WP_147705805.1">
    <property type="nucleotide sequence ID" value="NZ_VDUY01000009.1"/>
</dbReference>
<keyword evidence="7" id="KW-1185">Reference proteome</keyword>
<keyword evidence="1" id="KW-0963">Cytoplasm</keyword>
<dbReference type="InterPro" id="IPR000397">
    <property type="entry name" value="Heat_shock_Hsp33"/>
</dbReference>
<dbReference type="EMBL" id="VDUY01000009">
    <property type="protein sequence ID" value="TXL62632.1"/>
    <property type="molecule type" value="Genomic_DNA"/>
</dbReference>
<dbReference type="PANTHER" id="PTHR30111:SF1">
    <property type="entry name" value="33 KDA CHAPERONIN"/>
    <property type="match status" value="1"/>
</dbReference>
<dbReference type="PANTHER" id="PTHR30111">
    <property type="entry name" value="33 KDA CHAPERONIN"/>
    <property type="match status" value="1"/>
</dbReference>
<dbReference type="Pfam" id="PF01430">
    <property type="entry name" value="HSP33"/>
    <property type="match status" value="1"/>
</dbReference>
<sequence length="304" mass="33634">MTDRVERFLLRGAPVRGEIVSLDEAWREVVARHELPPAVRDRLGELSAASLLLAATLKFDGAMVVQIHGDGPVSLFVVECLTDGSYRATVKLRDERGPIAHDASLASLVNAQDGGRFVVTLDPRGESPNRQPWQGIVPFDGHSVAEMLERYMQQSEQLPTRLWLAADERRAVGLLLQRLPDEGGTDAADDEDGWNRMQRLAETITPEELLGLAPAKVLERLFWQEALHAFDGRGVHFACNCSREKVVGMLRMLGREEVDGILAERGSVEVRCDYCNELWRFDPVDCGVVFAQAGDLAPGTATQH</sequence>
<dbReference type="GO" id="GO:0051082">
    <property type="term" value="F:unfolded protein binding"/>
    <property type="evidence" value="ECO:0007669"/>
    <property type="project" value="InterPro"/>
</dbReference>
<evidence type="ECO:0000256" key="5">
    <source>
        <dbReference type="ARBA" id="ARBA00023284"/>
    </source>
</evidence>
<dbReference type="GO" id="GO:0005737">
    <property type="term" value="C:cytoplasm"/>
    <property type="evidence" value="ECO:0007669"/>
    <property type="project" value="InterPro"/>
</dbReference>
<dbReference type="SUPFAM" id="SSF118352">
    <property type="entry name" value="HSP33 redox switch-like"/>
    <property type="match status" value="1"/>
</dbReference>
<dbReference type="InterPro" id="IPR016153">
    <property type="entry name" value="Heat_shock_Hsp33_N"/>
</dbReference>
<keyword evidence="3" id="KW-1015">Disulfide bond</keyword>
<gene>
    <name evidence="6" type="ORF">FHP08_17560</name>
</gene>
<dbReference type="AlphaFoldDB" id="A0A5C8NMZ5"/>
<keyword evidence="2" id="KW-0862">Zinc</keyword>
<reference evidence="6 7" key="1">
    <citation type="submission" date="2019-06" db="EMBL/GenBank/DDBJ databases">
        <title>Quisquiliibacterium sp. nov., isolated from a maize field.</title>
        <authorList>
            <person name="Lin S.-Y."/>
            <person name="Tsai C.-F."/>
            <person name="Young C.-C."/>
        </authorList>
    </citation>
    <scope>NUCLEOTIDE SEQUENCE [LARGE SCALE GENOMIC DNA]</scope>
    <source>
        <strain evidence="6 7">CC-CFT501</strain>
    </source>
</reference>
<dbReference type="Gene3D" id="3.55.30.10">
    <property type="entry name" value="Hsp33 domain"/>
    <property type="match status" value="1"/>
</dbReference>
<dbReference type="PIRSF" id="PIRSF005261">
    <property type="entry name" value="Heat_shock_Hsp33"/>
    <property type="match status" value="1"/>
</dbReference>
<dbReference type="InterPro" id="IPR016154">
    <property type="entry name" value="Heat_shock_Hsp33_C"/>
</dbReference>
<protein>
    <submittedName>
        <fullName evidence="6">Hsp33 family molecular chaperone HslO</fullName>
    </submittedName>
</protein>
<accession>A0A5C8NMZ5</accession>
<dbReference type="SUPFAM" id="SSF64397">
    <property type="entry name" value="Hsp33 domain"/>
    <property type="match status" value="1"/>
</dbReference>
<comment type="caution">
    <text evidence="6">The sequence shown here is derived from an EMBL/GenBank/DDBJ whole genome shotgun (WGS) entry which is preliminary data.</text>
</comment>
<dbReference type="Gene3D" id="3.90.1280.10">
    <property type="entry name" value="HSP33 redox switch-like"/>
    <property type="match status" value="1"/>
</dbReference>
<dbReference type="Gene3D" id="1.10.287.480">
    <property type="entry name" value="helix hairpin bin"/>
    <property type="match status" value="1"/>
</dbReference>
<evidence type="ECO:0000313" key="7">
    <source>
        <dbReference type="Proteomes" id="UP000321548"/>
    </source>
</evidence>
<evidence type="ECO:0000256" key="4">
    <source>
        <dbReference type="ARBA" id="ARBA00023186"/>
    </source>
</evidence>
<evidence type="ECO:0000256" key="1">
    <source>
        <dbReference type="ARBA" id="ARBA00022490"/>
    </source>
</evidence>
<keyword evidence="5" id="KW-0676">Redox-active center</keyword>
<organism evidence="6 7">
    <name type="scientific">Zeimonas arvi</name>
    <dbReference type="NCBI Taxonomy" id="2498847"/>
    <lineage>
        <taxon>Bacteria</taxon>
        <taxon>Pseudomonadati</taxon>
        <taxon>Pseudomonadota</taxon>
        <taxon>Betaproteobacteria</taxon>
        <taxon>Burkholderiales</taxon>
        <taxon>Burkholderiaceae</taxon>
        <taxon>Zeimonas</taxon>
    </lineage>
</organism>
<dbReference type="GO" id="GO:0042026">
    <property type="term" value="P:protein refolding"/>
    <property type="evidence" value="ECO:0007669"/>
    <property type="project" value="TreeGrafter"/>
</dbReference>
<evidence type="ECO:0000313" key="6">
    <source>
        <dbReference type="EMBL" id="TXL62632.1"/>
    </source>
</evidence>
<dbReference type="OrthoDB" id="9793753at2"/>
<name>A0A5C8NMZ5_9BURK</name>
<proteinExistence type="predicted"/>
<dbReference type="GO" id="GO:0044183">
    <property type="term" value="F:protein folding chaperone"/>
    <property type="evidence" value="ECO:0007669"/>
    <property type="project" value="TreeGrafter"/>
</dbReference>
<dbReference type="InterPro" id="IPR023212">
    <property type="entry name" value="Hsp33_helix_hairpin_bin_dom_sf"/>
</dbReference>